<dbReference type="PANTHER" id="PTHR47385">
    <property type="entry name" value="CALPONIN"/>
    <property type="match status" value="1"/>
</dbReference>
<feature type="region of interest" description="Disordered" evidence="1">
    <location>
        <begin position="1"/>
        <end position="22"/>
    </location>
</feature>
<organism evidence="3 4">
    <name type="scientific">Candidozyma auris</name>
    <name type="common">Yeast</name>
    <name type="synonym">Candida auris</name>
    <dbReference type="NCBI Taxonomy" id="498019"/>
    <lineage>
        <taxon>Eukaryota</taxon>
        <taxon>Fungi</taxon>
        <taxon>Dikarya</taxon>
        <taxon>Ascomycota</taxon>
        <taxon>Saccharomycotina</taxon>
        <taxon>Pichiomycetes</taxon>
        <taxon>Metschnikowiaceae</taxon>
        <taxon>Candidozyma</taxon>
    </lineage>
</organism>
<dbReference type="SUPFAM" id="SSF47576">
    <property type="entry name" value="Calponin-homology domain, CH-domain"/>
    <property type="match status" value="1"/>
</dbReference>
<proteinExistence type="predicted"/>
<feature type="compositionally biased region" description="Basic and acidic residues" evidence="1">
    <location>
        <begin position="1"/>
        <end position="10"/>
    </location>
</feature>
<dbReference type="VEuPathDB" id="FungiDB:CJJ07_002881"/>
<dbReference type="VEuPathDB" id="FungiDB:B9J08_000076"/>
<dbReference type="EMBL" id="LGST01000069">
    <property type="protein sequence ID" value="KND95534.1"/>
    <property type="molecule type" value="Genomic_DNA"/>
</dbReference>
<feature type="domain" description="Calponin-homology (CH)" evidence="2">
    <location>
        <begin position="33"/>
        <end position="148"/>
    </location>
</feature>
<dbReference type="Gene3D" id="1.10.418.10">
    <property type="entry name" value="Calponin-like domain"/>
    <property type="match status" value="1"/>
</dbReference>
<dbReference type="InterPro" id="IPR050606">
    <property type="entry name" value="Calponin-like"/>
</dbReference>
<evidence type="ECO:0000313" key="3">
    <source>
        <dbReference type="EMBL" id="KND95534.1"/>
    </source>
</evidence>
<evidence type="ECO:0000313" key="4">
    <source>
        <dbReference type="Proteomes" id="UP000037122"/>
    </source>
</evidence>
<dbReference type="VEuPathDB" id="FungiDB:CJI97_000081"/>
<reference evidence="4" key="1">
    <citation type="journal article" date="2015" name="BMC Genomics">
        <title>Draft genome of a commonly misdiagnosed multidrug resistant pathogen Candida auris.</title>
        <authorList>
            <person name="Chatterjee S."/>
            <person name="Alampalli S.V."/>
            <person name="Nageshan R.K."/>
            <person name="Chettiar S.T."/>
            <person name="Joshi S."/>
            <person name="Tatu U.S."/>
        </authorList>
    </citation>
    <scope>NUCLEOTIDE SEQUENCE [LARGE SCALE GENOMIC DNA]</scope>
    <source>
        <strain evidence="4">6684</strain>
    </source>
</reference>
<name>A0A0L0NNE7_CANAR</name>
<evidence type="ECO:0000259" key="2">
    <source>
        <dbReference type="PROSITE" id="PS50021"/>
    </source>
</evidence>
<dbReference type="SMART" id="SM00033">
    <property type="entry name" value="CH"/>
    <property type="match status" value="1"/>
</dbReference>
<dbReference type="InterPro" id="IPR036872">
    <property type="entry name" value="CH_dom_sf"/>
</dbReference>
<dbReference type="InterPro" id="IPR003096">
    <property type="entry name" value="SM22_calponin"/>
</dbReference>
<dbReference type="PRINTS" id="PR00888">
    <property type="entry name" value="SM22CALPONIN"/>
</dbReference>
<accession>A0A0L0NNE7</accession>
<dbReference type="PANTHER" id="PTHR47385:SF14">
    <property type="entry name" value="TRANSGELIN"/>
    <property type="match status" value="1"/>
</dbReference>
<sequence>MSYYTRREPTAEDQNASTNLDQDLHLSRDGKYKKSEKELKDWIYKTLHVLSERRKEFDDHNQDLLDILKDGEFLCRLGDLALPGGPTKKYKNLRMPFVQMENILFFLQTCEHIGVPHEETFQTVDLFERNDPYQVIITLISFSRKANERNPEIEVIGPKFVKVKPQVPKKPLKLRA</sequence>
<comment type="caution">
    <text evidence="3">The sequence shown here is derived from an EMBL/GenBank/DDBJ whole genome shotgun (WGS) entry which is preliminary data.</text>
</comment>
<gene>
    <name evidence="3" type="ORF">QG37_08202</name>
</gene>
<dbReference type="VEuPathDB" id="FungiDB:QG37_08202"/>
<dbReference type="VEuPathDB" id="FungiDB:CJJ09_002045"/>
<dbReference type="GO" id="GO:0007015">
    <property type="term" value="P:actin filament organization"/>
    <property type="evidence" value="ECO:0007669"/>
    <property type="project" value="TreeGrafter"/>
</dbReference>
<dbReference type="VEuPathDB" id="FungiDB:CJI96_0001513"/>
<evidence type="ECO:0000256" key="1">
    <source>
        <dbReference type="SAM" id="MobiDB-lite"/>
    </source>
</evidence>
<dbReference type="Proteomes" id="UP000037122">
    <property type="component" value="Unassembled WGS sequence"/>
</dbReference>
<dbReference type="InterPro" id="IPR001715">
    <property type="entry name" value="CH_dom"/>
</dbReference>
<protein>
    <recommendedName>
        <fullName evidence="2">Calponin-homology (CH) domain-containing protein</fullName>
    </recommendedName>
</protein>
<dbReference type="PROSITE" id="PS50021">
    <property type="entry name" value="CH"/>
    <property type="match status" value="1"/>
</dbReference>
<dbReference type="GO" id="GO:0015629">
    <property type="term" value="C:actin cytoskeleton"/>
    <property type="evidence" value="ECO:0007669"/>
    <property type="project" value="TreeGrafter"/>
</dbReference>
<dbReference type="AlphaFoldDB" id="A0A0L0NNE7"/>
<dbReference type="Pfam" id="PF00307">
    <property type="entry name" value="CH"/>
    <property type="match status" value="1"/>
</dbReference>
<feature type="compositionally biased region" description="Polar residues" evidence="1">
    <location>
        <begin position="12"/>
        <end position="21"/>
    </location>
</feature>
<dbReference type="GO" id="GO:0051015">
    <property type="term" value="F:actin filament binding"/>
    <property type="evidence" value="ECO:0007669"/>
    <property type="project" value="TreeGrafter"/>
</dbReference>